<dbReference type="Proteomes" id="UP000198964">
    <property type="component" value="Unassembled WGS sequence"/>
</dbReference>
<reference evidence="1 2" key="1">
    <citation type="submission" date="2016-10" db="EMBL/GenBank/DDBJ databases">
        <authorList>
            <person name="de Groot N.N."/>
        </authorList>
    </citation>
    <scope>NUCLEOTIDE SEQUENCE [LARGE SCALE GENOMIC DNA]</scope>
    <source>
        <strain evidence="1 2">CGMCC 1.9156</strain>
    </source>
</reference>
<dbReference type="RefSeq" id="WP_093918438.1">
    <property type="nucleotide sequence ID" value="NZ_FONW01000001.1"/>
</dbReference>
<sequence>MRKLLVPAILVLVVILGAAYFFLGTQSQSYTENSAFRAIPVRTPLIVEVPKLKSFLEQVDADSPLTTELKQVEDLKSFYTDIRSLKGQFETSDILRKTLAGKSALIAFNSEGKNNIGCLFASSLNDKKEKASLLNYFNQLAGQSGKLSERNYDDEKIYQLKTGEATFHFAFKEGILLFSRYALFVEEAIRQISAENLMDDQQLTELYKTVSTSSDFNIYLNHERFPAFVNKAVPRAFRKQVQLFASFADWSELDVTIKESELLLNGFSFSNDSNNNYLNIFRRQKAERTELTEVLSANTSLFINLALENLELFNTDYEDYLKKQGLYYNRETKLKNIERYSKVPFTKLFAEIAQNEFAIAFGTVTQNTPTANRFFIAEVKGQSLAKEKLIPILERYAKAKKTTLQERQSNYQILNDRSFTIYQFPFIDLPELLFGQAFSGIESHFLCFYDNYLIFADNSAALKSYIHDLVLSETLENDIQFQRFNEQQVNRSSFYFYLNFSKAFYLAPYYLNENIAKGLEENEQAMRKFHALGWQFSSNSGNFLNSVYLKYDPVLKEEPQTVWQSKLDSTVAVKPQLVINHNDKANKEVIIQDNKNNLYLINKEGVTLWKVKLPGKIISEIYQVDYYRNGKLQYLFNTKNQLHLIDREGNNVARYPINFRSPATNGVAVFDYDNSRNYRFFIACENKKVYAYTKDGKLVNGWDFKGTDGTVTTPVKHFRVGSKDYIVCADHYKTYILDRRGSIRVKTSAGFEHSNNELYLVQAKQQAIATTDINGTIYLQYFNGQHETVKTKGAGKNHYFEVADLNSDGKTDFIIADEKQLYAYTDKGKKIFDREFDYPISNKPNCYTFGNNDKKIGVVCRSENRVYLLNSDGNLYNGFPLHGNTDFSIGYFNRSNPYFNLVVGNEDNSFYNYQVE</sequence>
<evidence type="ECO:0000313" key="1">
    <source>
        <dbReference type="EMBL" id="SFE67356.1"/>
    </source>
</evidence>
<evidence type="ECO:0000313" key="2">
    <source>
        <dbReference type="Proteomes" id="UP000198964"/>
    </source>
</evidence>
<dbReference type="AlphaFoldDB" id="A0A1I2CGC7"/>
<gene>
    <name evidence="1" type="ORF">SAMN05216283_101725</name>
</gene>
<name>A0A1I2CGC7_9BACT</name>
<dbReference type="SUPFAM" id="SSF50998">
    <property type="entry name" value="Quinoprotein alcohol dehydrogenase-like"/>
    <property type="match status" value="1"/>
</dbReference>
<dbReference type="InterPro" id="IPR015943">
    <property type="entry name" value="WD40/YVTN_repeat-like_dom_sf"/>
</dbReference>
<keyword evidence="2" id="KW-1185">Reference proteome</keyword>
<dbReference type="EMBL" id="FONW01000001">
    <property type="protein sequence ID" value="SFE67356.1"/>
    <property type="molecule type" value="Genomic_DNA"/>
</dbReference>
<dbReference type="STRING" id="655355.SAMN05216283_101725"/>
<accession>A0A1I2CGC7</accession>
<protein>
    <submittedName>
        <fullName evidence="1">WD40 repeat</fullName>
    </submittedName>
</protein>
<organism evidence="1 2">
    <name type="scientific">Sunxiuqinia elliptica</name>
    <dbReference type="NCBI Taxonomy" id="655355"/>
    <lineage>
        <taxon>Bacteria</taxon>
        <taxon>Pseudomonadati</taxon>
        <taxon>Bacteroidota</taxon>
        <taxon>Bacteroidia</taxon>
        <taxon>Marinilabiliales</taxon>
        <taxon>Prolixibacteraceae</taxon>
        <taxon>Sunxiuqinia</taxon>
    </lineage>
</organism>
<dbReference type="Gene3D" id="2.130.10.10">
    <property type="entry name" value="YVTN repeat-like/Quinoprotein amine dehydrogenase"/>
    <property type="match status" value="1"/>
</dbReference>
<proteinExistence type="predicted"/>
<dbReference type="InterPro" id="IPR011047">
    <property type="entry name" value="Quinoprotein_ADH-like_sf"/>
</dbReference>